<evidence type="ECO:0000256" key="3">
    <source>
        <dbReference type="ARBA" id="ARBA00022670"/>
    </source>
</evidence>
<feature type="binding site" evidence="6">
    <location>
        <position position="271"/>
    </location>
    <ligand>
        <name>a divalent metal cation</name>
        <dbReference type="ChEBI" id="CHEBI:60240"/>
        <label>2</label>
        <note>catalytic</note>
    </ligand>
</feature>
<dbReference type="InterPro" id="IPR000994">
    <property type="entry name" value="Pept_M24"/>
</dbReference>
<evidence type="ECO:0000256" key="5">
    <source>
        <dbReference type="ARBA" id="ARBA00022801"/>
    </source>
</evidence>
<comment type="similarity">
    <text evidence="6">Belongs to the peptidase M24A family. Methionine aminopeptidase type 1 subfamily.</text>
</comment>
<comment type="function">
    <text evidence="1 6">Removes the N-terminal methionine from nascent proteins. The N-terminal methionine is often cleaved when the second residue in the primary sequence is small and uncharged (Met-Ala-, Cys, Gly, Pro, Ser, Thr, or Val). Requires deformylation of the N(alpha)-formylated initiator methionine before it can be hydrolyzed.</text>
</comment>
<feature type="binding site" evidence="6">
    <location>
        <position position="144"/>
    </location>
    <ligand>
        <name>a divalent metal cation</name>
        <dbReference type="ChEBI" id="CHEBI:60240"/>
        <label>2</label>
        <note>catalytic</note>
    </ligand>
</feature>
<evidence type="ECO:0000256" key="6">
    <source>
        <dbReference type="HAMAP-Rule" id="MF_01974"/>
    </source>
</evidence>
<dbReference type="GO" id="GO:0005829">
    <property type="term" value="C:cytosol"/>
    <property type="evidence" value="ECO:0007669"/>
    <property type="project" value="TreeGrafter"/>
</dbReference>
<evidence type="ECO:0000313" key="10">
    <source>
        <dbReference type="Proteomes" id="UP000279275"/>
    </source>
</evidence>
<proteinExistence type="inferred from homology"/>
<keyword evidence="2 6" id="KW-0031">Aminopeptidase</keyword>
<feature type="domain" description="Peptidase M24" evidence="8">
    <location>
        <begin position="50"/>
        <end position="278"/>
    </location>
</feature>
<dbReference type="HAMAP" id="MF_01974">
    <property type="entry name" value="MetAP_1"/>
    <property type="match status" value="1"/>
</dbReference>
<dbReference type="SUPFAM" id="SSF55920">
    <property type="entry name" value="Creatinase/aminopeptidase"/>
    <property type="match status" value="1"/>
</dbReference>
<protein>
    <recommendedName>
        <fullName evidence="6 7">Methionine aminopeptidase</fullName>
        <shortName evidence="6">MAP</shortName>
        <shortName evidence="6">MetAP</shortName>
        <ecNumber evidence="6 7">3.4.11.18</ecNumber>
    </recommendedName>
    <alternativeName>
        <fullName evidence="6">Peptidase M</fullName>
    </alternativeName>
</protein>
<evidence type="ECO:0000313" key="9">
    <source>
        <dbReference type="EMBL" id="RMI35647.1"/>
    </source>
</evidence>
<dbReference type="InterPro" id="IPR001714">
    <property type="entry name" value="Pept_M24_MAP"/>
</dbReference>
<comment type="subunit">
    <text evidence="6">Monomer.</text>
</comment>
<name>A0A3M2LDM6_9NOCA</name>
<dbReference type="NCBIfam" id="TIGR00500">
    <property type="entry name" value="met_pdase_I"/>
    <property type="match status" value="1"/>
</dbReference>
<sequence length="287" mass="31293">MAVRTRKPLAPGTLSPTRAVPASIERPEYAWKSTVNEGREPWVQTPETIEKMRVAGRIAAQALEAAGAAVAPGVTTDELDAIVHEYLCDHGAYPSTLGYKGFPKSCCTSLNEVICHGIPDSTVIEDGDIVNIDVTAYIDGVHGDTNKTYLAGDVDEEVRLLVERTEEATLRAIKAVRPGRALNVIGRVIESYANRFGYGVVRDFTGHGVGPTFHSGLVILHYDQPAVESMIEPGMTFTIEPMINLGGIDYDIWDDGWTVVTKDRKWTAQFEHTLVVTETGAEILTLP</sequence>
<comment type="caution">
    <text evidence="9">The sequence shown here is derived from an EMBL/GenBank/DDBJ whole genome shotgun (WGS) entry which is preliminary data.</text>
</comment>
<dbReference type="GO" id="GO:0006508">
    <property type="term" value="P:proteolysis"/>
    <property type="evidence" value="ECO:0007669"/>
    <property type="project" value="UniProtKB-KW"/>
</dbReference>
<feature type="binding site" evidence="6">
    <location>
        <position position="133"/>
    </location>
    <ligand>
        <name>a divalent metal cation</name>
        <dbReference type="ChEBI" id="CHEBI:60240"/>
        <label>1</label>
    </ligand>
</feature>
<dbReference type="Gene3D" id="3.90.230.10">
    <property type="entry name" value="Creatinase/methionine aminopeptidase superfamily"/>
    <property type="match status" value="1"/>
</dbReference>
<dbReference type="GO" id="GO:0070006">
    <property type="term" value="F:metalloaminopeptidase activity"/>
    <property type="evidence" value="ECO:0007669"/>
    <property type="project" value="UniProtKB-UniRule"/>
</dbReference>
<dbReference type="GO" id="GO:0004239">
    <property type="term" value="F:initiator methionyl aminopeptidase activity"/>
    <property type="evidence" value="ECO:0007669"/>
    <property type="project" value="UniProtKB-UniRule"/>
</dbReference>
<accession>A0A3M2LDM6</accession>
<dbReference type="AlphaFoldDB" id="A0A3M2LDM6"/>
<comment type="cofactor">
    <cofactor evidence="6">
        <name>Co(2+)</name>
        <dbReference type="ChEBI" id="CHEBI:48828"/>
    </cofactor>
    <cofactor evidence="6">
        <name>Zn(2+)</name>
        <dbReference type="ChEBI" id="CHEBI:29105"/>
    </cofactor>
    <cofactor evidence="6">
        <name>Mn(2+)</name>
        <dbReference type="ChEBI" id="CHEBI:29035"/>
    </cofactor>
    <cofactor evidence="6">
        <name>Fe(2+)</name>
        <dbReference type="ChEBI" id="CHEBI:29033"/>
    </cofactor>
    <text evidence="6">Binds 2 divalent metal cations per subunit. Has a high-affinity and a low affinity metal-binding site. The true nature of the physiological cofactor is under debate. The enzyme is active with cobalt, zinc, manganese or divalent iron ions. Most likely, methionine aminopeptidases function as mononuclear Fe(2+)-metalloproteases under physiological conditions, and the catalytically relevant metal-binding site has been assigned to the histidine-containing high-affinity site.</text>
</comment>
<feature type="binding site" evidence="6">
    <location>
        <position position="116"/>
    </location>
    <ligand>
        <name>substrate</name>
    </ligand>
</feature>
<feature type="binding site" evidence="6">
    <location>
        <position position="240"/>
    </location>
    <ligand>
        <name>a divalent metal cation</name>
        <dbReference type="ChEBI" id="CHEBI:60240"/>
        <label>2</label>
        <note>catalytic</note>
    </ligand>
</feature>
<evidence type="ECO:0000259" key="8">
    <source>
        <dbReference type="Pfam" id="PF00557"/>
    </source>
</evidence>
<keyword evidence="4 6" id="KW-0479">Metal-binding</keyword>
<dbReference type="PRINTS" id="PR00599">
    <property type="entry name" value="MAPEPTIDASE"/>
</dbReference>
<dbReference type="GO" id="GO:0046872">
    <property type="term" value="F:metal ion binding"/>
    <property type="evidence" value="ECO:0007669"/>
    <property type="project" value="UniProtKB-UniRule"/>
</dbReference>
<dbReference type="PROSITE" id="PS00680">
    <property type="entry name" value="MAP_1"/>
    <property type="match status" value="1"/>
</dbReference>
<comment type="catalytic activity">
    <reaction evidence="6 7">
        <text>Release of N-terminal amino acids, preferentially methionine, from peptides and arylamides.</text>
        <dbReference type="EC" id="3.4.11.18"/>
    </reaction>
</comment>
<dbReference type="CDD" id="cd01086">
    <property type="entry name" value="MetAP1"/>
    <property type="match status" value="1"/>
</dbReference>
<dbReference type="OrthoDB" id="9802055at2"/>
<gene>
    <name evidence="6 9" type="primary">map</name>
    <name evidence="9" type="ORF">EBN03_05315</name>
</gene>
<keyword evidence="10" id="KW-1185">Reference proteome</keyword>
<keyword evidence="3 6" id="KW-0645">Protease</keyword>
<dbReference type="RefSeq" id="WP_122186623.1">
    <property type="nucleotide sequence ID" value="NZ_RFFH01000001.1"/>
</dbReference>
<keyword evidence="5 6" id="KW-0378">Hydrolase</keyword>
<dbReference type="PANTHER" id="PTHR43330">
    <property type="entry name" value="METHIONINE AMINOPEPTIDASE"/>
    <property type="match status" value="1"/>
</dbReference>
<reference evidence="9 10" key="1">
    <citation type="submission" date="2018-10" db="EMBL/GenBank/DDBJ databases">
        <title>Isolation from cow dung.</title>
        <authorList>
            <person name="Ling L."/>
        </authorList>
    </citation>
    <scope>NUCLEOTIDE SEQUENCE [LARGE SCALE GENOMIC DNA]</scope>
    <source>
        <strain evidence="9 10">NEAU-LL90</strain>
    </source>
</reference>
<feature type="binding site" evidence="6">
    <location>
        <position position="144"/>
    </location>
    <ligand>
        <name>a divalent metal cation</name>
        <dbReference type="ChEBI" id="CHEBI:60240"/>
        <label>1</label>
    </ligand>
</feature>
<evidence type="ECO:0000256" key="1">
    <source>
        <dbReference type="ARBA" id="ARBA00002521"/>
    </source>
</evidence>
<dbReference type="Proteomes" id="UP000279275">
    <property type="component" value="Unassembled WGS sequence"/>
</dbReference>
<organism evidence="9 10">
    <name type="scientific">Nocardia stercoris</name>
    <dbReference type="NCBI Taxonomy" id="2483361"/>
    <lineage>
        <taxon>Bacteria</taxon>
        <taxon>Bacillati</taxon>
        <taxon>Actinomycetota</taxon>
        <taxon>Actinomycetes</taxon>
        <taxon>Mycobacteriales</taxon>
        <taxon>Nocardiaceae</taxon>
        <taxon>Nocardia</taxon>
    </lineage>
</organism>
<evidence type="ECO:0000256" key="7">
    <source>
        <dbReference type="RuleBase" id="RU003653"/>
    </source>
</evidence>
<feature type="binding site" evidence="6">
    <location>
        <position position="207"/>
    </location>
    <ligand>
        <name>a divalent metal cation</name>
        <dbReference type="ChEBI" id="CHEBI:60240"/>
        <label>2</label>
        <note>catalytic</note>
    </ligand>
</feature>
<dbReference type="InterPro" id="IPR036005">
    <property type="entry name" value="Creatinase/aminopeptidase-like"/>
</dbReference>
<dbReference type="EMBL" id="RFFH01000001">
    <property type="protein sequence ID" value="RMI35647.1"/>
    <property type="molecule type" value="Genomic_DNA"/>
</dbReference>
<dbReference type="Pfam" id="PF00557">
    <property type="entry name" value="Peptidase_M24"/>
    <property type="match status" value="1"/>
</dbReference>
<feature type="binding site" evidence="6">
    <location>
        <position position="214"/>
    </location>
    <ligand>
        <name>substrate</name>
    </ligand>
</feature>
<dbReference type="PANTHER" id="PTHR43330:SF16">
    <property type="entry name" value="METHIONINE AMINOPEPTIDASE 2"/>
    <property type="match status" value="1"/>
</dbReference>
<dbReference type="InterPro" id="IPR002467">
    <property type="entry name" value="Pept_M24A_MAP1"/>
</dbReference>
<dbReference type="EC" id="3.4.11.18" evidence="6 7"/>
<evidence type="ECO:0000256" key="4">
    <source>
        <dbReference type="ARBA" id="ARBA00022723"/>
    </source>
</evidence>
<evidence type="ECO:0000256" key="2">
    <source>
        <dbReference type="ARBA" id="ARBA00022438"/>
    </source>
</evidence>
<feature type="binding site" evidence="6">
    <location>
        <position position="271"/>
    </location>
    <ligand>
        <name>a divalent metal cation</name>
        <dbReference type="ChEBI" id="CHEBI:60240"/>
        <label>1</label>
    </ligand>
</feature>